<feature type="transmembrane region" description="Helical" evidence="2">
    <location>
        <begin position="60"/>
        <end position="78"/>
    </location>
</feature>
<protein>
    <submittedName>
        <fullName evidence="3">Uncharacterized protein</fullName>
    </submittedName>
</protein>
<dbReference type="EMBL" id="RXGB01002384">
    <property type="protein sequence ID" value="TMW95322.1"/>
    <property type="molecule type" value="Genomic_DNA"/>
</dbReference>
<feature type="region of interest" description="Disordered" evidence="1">
    <location>
        <begin position="19"/>
        <end position="57"/>
    </location>
</feature>
<feature type="transmembrane region" description="Helical" evidence="2">
    <location>
        <begin position="122"/>
        <end position="143"/>
    </location>
</feature>
<sequence length="207" mass="19969">MKAYAILCCFCRKKKKSHPVTWNVTGGSPATPPPPKPLPANRNVGKGEVEPKDNSTMRDGGMVILGAAAATLVTAVVIDSAYNGGGTSGGCGSGGNADGDGCGGAGGGCGGGGCGGGGGGCGGGGCGAIVCGSVSAVVMVWYFGGRKQNISRNNVPVPDPDPPDVERAVVKSTSARRDWGIRGWGGGGMSSWGGGGGGGTIGVGARI</sequence>
<keyword evidence="2" id="KW-0472">Membrane</keyword>
<comment type="caution">
    <text evidence="3">The sequence shown here is derived from an EMBL/GenBank/DDBJ whole genome shotgun (WGS) entry which is preliminary data.</text>
</comment>
<evidence type="ECO:0000256" key="2">
    <source>
        <dbReference type="SAM" id="Phobius"/>
    </source>
</evidence>
<evidence type="ECO:0000256" key="1">
    <source>
        <dbReference type="SAM" id="MobiDB-lite"/>
    </source>
</evidence>
<keyword evidence="2" id="KW-0812">Transmembrane</keyword>
<proteinExistence type="predicted"/>
<feature type="compositionally biased region" description="Basic and acidic residues" evidence="1">
    <location>
        <begin position="45"/>
        <end position="56"/>
    </location>
</feature>
<evidence type="ECO:0000313" key="3">
    <source>
        <dbReference type="EMBL" id="TMW95322.1"/>
    </source>
</evidence>
<accession>A0A6N2BIX9</accession>
<dbReference type="AlphaFoldDB" id="A0A6N2BIX9"/>
<keyword evidence="2" id="KW-1133">Transmembrane helix</keyword>
<organism evidence="3">
    <name type="scientific">Solanum chilense</name>
    <name type="common">Tomato</name>
    <name type="synonym">Lycopersicon chilense</name>
    <dbReference type="NCBI Taxonomy" id="4083"/>
    <lineage>
        <taxon>Eukaryota</taxon>
        <taxon>Viridiplantae</taxon>
        <taxon>Streptophyta</taxon>
        <taxon>Embryophyta</taxon>
        <taxon>Tracheophyta</taxon>
        <taxon>Spermatophyta</taxon>
        <taxon>Magnoliopsida</taxon>
        <taxon>eudicotyledons</taxon>
        <taxon>Gunneridae</taxon>
        <taxon>Pentapetalae</taxon>
        <taxon>asterids</taxon>
        <taxon>lamiids</taxon>
        <taxon>Solanales</taxon>
        <taxon>Solanaceae</taxon>
        <taxon>Solanoideae</taxon>
        <taxon>Solaneae</taxon>
        <taxon>Solanum</taxon>
        <taxon>Solanum subgen. Lycopersicon</taxon>
    </lineage>
</organism>
<reference evidence="3" key="1">
    <citation type="submission" date="2019-05" db="EMBL/GenBank/DDBJ databases">
        <title>The de novo reference genome and transcriptome assemblies of the wild tomato species Solanum chilense.</title>
        <authorList>
            <person name="Stam R."/>
            <person name="Nosenko T."/>
            <person name="Hoerger A.C."/>
            <person name="Stephan W."/>
            <person name="Seidel M.A."/>
            <person name="Kuhn J.M.M."/>
            <person name="Haberer G."/>
            <person name="Tellier A."/>
        </authorList>
    </citation>
    <scope>NUCLEOTIDE SEQUENCE</scope>
    <source>
        <tissue evidence="3">Mature leaves</tissue>
    </source>
</reference>
<name>A0A6N2BIX9_SOLCI</name>
<gene>
    <name evidence="3" type="ORF">EJD97_009084</name>
</gene>